<feature type="compositionally biased region" description="Polar residues" evidence="8">
    <location>
        <begin position="322"/>
        <end position="334"/>
    </location>
</feature>
<evidence type="ECO:0000259" key="9">
    <source>
        <dbReference type="Pfam" id="PF02540"/>
    </source>
</evidence>
<evidence type="ECO:0000256" key="5">
    <source>
        <dbReference type="ARBA" id="ARBA00023027"/>
    </source>
</evidence>
<keyword evidence="5 6" id="KW-0520">NAD</keyword>
<reference evidence="10 11" key="1">
    <citation type="journal article" date="2017" name="Genome Announc.">
        <title>Complete Genome Sequences of Two Acetylene-Fermenting Pelobacter acetylenicus Strains.</title>
        <authorList>
            <person name="Sutton J.M."/>
            <person name="Baesman S.M."/>
            <person name="Fierst J.L."/>
            <person name="Poret-Peterson A.T."/>
            <person name="Oremland R.S."/>
            <person name="Dunlap D.S."/>
            <person name="Akob D.M."/>
        </authorList>
    </citation>
    <scope>NUCLEOTIDE SEQUENCE [LARGE SCALE GENOMIC DNA]</scope>
    <source>
        <strain evidence="10 11">DSM 3247</strain>
    </source>
</reference>
<name>A0A1L3GEF3_SYNAC</name>
<feature type="domain" description="NAD/GMP synthase" evidence="9">
    <location>
        <begin position="16"/>
        <end position="99"/>
    </location>
</feature>
<dbReference type="UniPathway" id="UPA00253">
    <property type="reaction ID" value="UER00333"/>
</dbReference>
<evidence type="ECO:0000256" key="2">
    <source>
        <dbReference type="ARBA" id="ARBA00022598"/>
    </source>
</evidence>
<dbReference type="InterPro" id="IPR003694">
    <property type="entry name" value="NAD_synthase"/>
</dbReference>
<evidence type="ECO:0000256" key="7">
    <source>
        <dbReference type="RuleBase" id="RU003812"/>
    </source>
</evidence>
<dbReference type="InterPro" id="IPR022310">
    <property type="entry name" value="NAD/GMP_synthase"/>
</dbReference>
<dbReference type="SUPFAM" id="SSF52402">
    <property type="entry name" value="Adenine nucleotide alpha hydrolases-like"/>
    <property type="match status" value="1"/>
</dbReference>
<dbReference type="GO" id="GO:0005737">
    <property type="term" value="C:cytoplasm"/>
    <property type="evidence" value="ECO:0007669"/>
    <property type="project" value="InterPro"/>
</dbReference>
<keyword evidence="4 6" id="KW-0067">ATP-binding</keyword>
<dbReference type="EMBL" id="CP015518">
    <property type="protein sequence ID" value="APG24332.1"/>
    <property type="molecule type" value="Genomic_DNA"/>
</dbReference>
<keyword evidence="2 6" id="KW-0436">Ligase</keyword>
<dbReference type="AlphaFoldDB" id="A0A1L3GEF3"/>
<comment type="similarity">
    <text evidence="6">Belongs to the NAD synthetase family.</text>
</comment>
<accession>A0A1L3GEF3</accession>
<comment type="catalytic activity">
    <reaction evidence="7">
        <text>deamido-NAD(+) + NH4(+) + ATP = AMP + diphosphate + NAD(+) + H(+)</text>
        <dbReference type="Rhea" id="RHEA:21188"/>
        <dbReference type="ChEBI" id="CHEBI:15378"/>
        <dbReference type="ChEBI" id="CHEBI:28938"/>
        <dbReference type="ChEBI" id="CHEBI:30616"/>
        <dbReference type="ChEBI" id="CHEBI:33019"/>
        <dbReference type="ChEBI" id="CHEBI:57540"/>
        <dbReference type="ChEBI" id="CHEBI:58437"/>
        <dbReference type="ChEBI" id="CHEBI:456215"/>
        <dbReference type="EC" id="6.3.1.5"/>
    </reaction>
</comment>
<sequence>MPWANCNLEIDADAAIRQLEAYIRQTAGEHDAQGLLTGLSGGIDSAVLACLAVRALGPDKVHVAYLFDRHSEKDSRAKAELVANWLGLKLEIEDISREMAKRGVYASPIMSGKGQPQWFNRLVQNLYQRLFGETPFMSSLRLGSQETSFSACKRRIYDLAIRPIVNGFDIRHIYRRTRLEQVAVENAWLLLGGANRSEILVGWFVKGGIDDLPLQPLSGLYKTQVRQLAAALGVPERIRECAPSPDMRNGITDEFGMGISYRTLDIILDLLARDLPDPTIQASGVSPRDLALVRTLRRLSAWKRATTPATPPVDGGPASALRVTSRQKSCLRTE</sequence>
<dbReference type="GO" id="GO:0005524">
    <property type="term" value="F:ATP binding"/>
    <property type="evidence" value="ECO:0007669"/>
    <property type="project" value="UniProtKB-KW"/>
</dbReference>
<evidence type="ECO:0000256" key="6">
    <source>
        <dbReference type="RuleBase" id="RU003811"/>
    </source>
</evidence>
<dbReference type="GO" id="GO:0003952">
    <property type="term" value="F:NAD+ synthase (glutamine-hydrolyzing) activity"/>
    <property type="evidence" value="ECO:0007669"/>
    <property type="project" value="InterPro"/>
</dbReference>
<keyword evidence="3 6" id="KW-0547">Nucleotide-binding</keyword>
<dbReference type="Pfam" id="PF02540">
    <property type="entry name" value="NAD_synthase"/>
    <property type="match status" value="2"/>
</dbReference>
<proteinExistence type="inferred from homology"/>
<dbReference type="CDD" id="cd00553">
    <property type="entry name" value="NAD_synthase"/>
    <property type="match status" value="1"/>
</dbReference>
<evidence type="ECO:0000256" key="3">
    <source>
        <dbReference type="ARBA" id="ARBA00022741"/>
    </source>
</evidence>
<dbReference type="NCBIfam" id="TIGR00552">
    <property type="entry name" value="nadE"/>
    <property type="match status" value="1"/>
</dbReference>
<dbReference type="PANTHER" id="PTHR23090">
    <property type="entry name" value="NH 3 /GLUTAMINE-DEPENDENT NAD + SYNTHETASE"/>
    <property type="match status" value="1"/>
</dbReference>
<evidence type="ECO:0000313" key="11">
    <source>
        <dbReference type="Proteomes" id="UP000182264"/>
    </source>
</evidence>
<evidence type="ECO:0000256" key="8">
    <source>
        <dbReference type="SAM" id="MobiDB-lite"/>
    </source>
</evidence>
<gene>
    <name evidence="10" type="ORF">A7E75_04260</name>
</gene>
<dbReference type="STRING" id="29542.A6070_12895"/>
<organism evidence="10 11">
    <name type="scientific">Syntrophotalea acetylenica</name>
    <name type="common">Pelobacter acetylenicus</name>
    <dbReference type="NCBI Taxonomy" id="29542"/>
    <lineage>
        <taxon>Bacteria</taxon>
        <taxon>Pseudomonadati</taxon>
        <taxon>Thermodesulfobacteriota</taxon>
        <taxon>Desulfuromonadia</taxon>
        <taxon>Desulfuromonadales</taxon>
        <taxon>Syntrophotaleaceae</taxon>
        <taxon>Syntrophotalea</taxon>
    </lineage>
</organism>
<dbReference type="OrthoDB" id="3266517at2"/>
<dbReference type="GO" id="GO:0008795">
    <property type="term" value="F:NAD+ synthase activity"/>
    <property type="evidence" value="ECO:0007669"/>
    <property type="project" value="UniProtKB-EC"/>
</dbReference>
<feature type="domain" description="NAD/GMP synthase" evidence="9">
    <location>
        <begin position="181"/>
        <end position="305"/>
    </location>
</feature>
<dbReference type="InterPro" id="IPR014729">
    <property type="entry name" value="Rossmann-like_a/b/a_fold"/>
</dbReference>
<dbReference type="Gene3D" id="3.40.50.620">
    <property type="entry name" value="HUPs"/>
    <property type="match status" value="1"/>
</dbReference>
<feature type="region of interest" description="Disordered" evidence="8">
    <location>
        <begin position="304"/>
        <end position="334"/>
    </location>
</feature>
<protein>
    <recommendedName>
        <fullName evidence="7">NH(3)-dependent NAD(+) synthetase</fullName>
        <ecNumber evidence="7">6.3.1.5</ecNumber>
    </recommendedName>
</protein>
<dbReference type="GO" id="GO:0009435">
    <property type="term" value="P:NAD+ biosynthetic process"/>
    <property type="evidence" value="ECO:0007669"/>
    <property type="project" value="UniProtKB-UniPathway"/>
</dbReference>
<comment type="pathway">
    <text evidence="1">Cofactor biosynthesis; NAD(+) biosynthesis.</text>
</comment>
<dbReference type="PANTHER" id="PTHR23090:SF9">
    <property type="entry name" value="GLUTAMINE-DEPENDENT NAD(+) SYNTHETASE"/>
    <property type="match status" value="1"/>
</dbReference>
<dbReference type="EC" id="6.3.1.5" evidence="7"/>
<keyword evidence="11" id="KW-1185">Reference proteome</keyword>
<dbReference type="Proteomes" id="UP000182264">
    <property type="component" value="Chromosome"/>
</dbReference>
<evidence type="ECO:0000256" key="4">
    <source>
        <dbReference type="ARBA" id="ARBA00022840"/>
    </source>
</evidence>
<evidence type="ECO:0000256" key="1">
    <source>
        <dbReference type="ARBA" id="ARBA00004790"/>
    </source>
</evidence>
<dbReference type="RefSeq" id="WP_072286172.1">
    <property type="nucleotide sequence ID" value="NZ_CP015455.1"/>
</dbReference>
<dbReference type="KEGG" id="pace:A6070_12895"/>
<dbReference type="GO" id="GO:0004359">
    <property type="term" value="F:glutaminase activity"/>
    <property type="evidence" value="ECO:0007669"/>
    <property type="project" value="InterPro"/>
</dbReference>
<evidence type="ECO:0000313" key="10">
    <source>
        <dbReference type="EMBL" id="APG24332.1"/>
    </source>
</evidence>